<proteinExistence type="predicted"/>
<dbReference type="Pfam" id="PF15003">
    <property type="entry name" value="HAUS2"/>
    <property type="match status" value="1"/>
</dbReference>
<dbReference type="InterPro" id="IPR028346">
    <property type="entry name" value="HAUS2"/>
</dbReference>
<gene>
    <name evidence="1" type="ORF">HUJ06_016847</name>
</gene>
<keyword evidence="2" id="KW-1185">Reference proteome</keyword>
<evidence type="ECO:0000313" key="2">
    <source>
        <dbReference type="Proteomes" id="UP000607653"/>
    </source>
</evidence>
<sequence>MGSDTTWIGKKPLRRLGGMFDALSLAADLGFSVSPPPSQEDMQSLSTNTGDKSDDLIKVLRELTTIQRKIADLQVEHQSRKDNKNIAHLTHVSEMEKKCESLARIITILKDVIQNKYCIIARLQQPYSLDCIPVEVEYQNQFSELMLKAVSDDYGALTEGKGDPHIDGQTM</sequence>
<dbReference type="PANTHER" id="PTHR16039:SF1">
    <property type="entry name" value="HAUS AUGMIN-LIKE COMPLEX SUBUNIT 2"/>
    <property type="match status" value="1"/>
</dbReference>
<accession>A0A822ZQX8</accession>
<dbReference type="PANTHER" id="PTHR16039">
    <property type="entry name" value="HAUS AUGMIN-LIKE COMPLEX SUBUNIT 2"/>
    <property type="match status" value="1"/>
</dbReference>
<dbReference type="AlphaFoldDB" id="A0A822ZQX8"/>
<dbReference type="GO" id="GO:0031023">
    <property type="term" value="P:microtubule organizing center organization"/>
    <property type="evidence" value="ECO:0007669"/>
    <property type="project" value="InterPro"/>
</dbReference>
<dbReference type="Proteomes" id="UP000607653">
    <property type="component" value="Unassembled WGS sequence"/>
</dbReference>
<dbReference type="GO" id="GO:0051225">
    <property type="term" value="P:spindle assembly"/>
    <property type="evidence" value="ECO:0007669"/>
    <property type="project" value="InterPro"/>
</dbReference>
<evidence type="ECO:0008006" key="3">
    <source>
        <dbReference type="Google" id="ProtNLM"/>
    </source>
</evidence>
<protein>
    <recommendedName>
        <fullName evidence="3">AUGMIN subunit 2-like</fullName>
    </recommendedName>
</protein>
<comment type="caution">
    <text evidence="1">The sequence shown here is derived from an EMBL/GenBank/DDBJ whole genome shotgun (WGS) entry which is preliminary data.</text>
</comment>
<name>A0A822ZQX8_NELNU</name>
<reference evidence="1 2" key="1">
    <citation type="journal article" date="2020" name="Mol. Biol. Evol.">
        <title>Distinct Expression and Methylation Patterns for Genes with Different Fates following a Single Whole-Genome Duplication in Flowering Plants.</title>
        <authorList>
            <person name="Shi T."/>
            <person name="Rahmani R.S."/>
            <person name="Gugger P.F."/>
            <person name="Wang M."/>
            <person name="Li H."/>
            <person name="Zhang Y."/>
            <person name="Li Z."/>
            <person name="Wang Q."/>
            <person name="Van de Peer Y."/>
            <person name="Marchal K."/>
            <person name="Chen J."/>
        </authorList>
    </citation>
    <scope>NUCLEOTIDE SEQUENCE [LARGE SCALE GENOMIC DNA]</scope>
    <source>
        <tissue evidence="1">Leaf</tissue>
    </source>
</reference>
<dbReference type="EMBL" id="DUZY01000008">
    <property type="protein sequence ID" value="DAD46910.1"/>
    <property type="molecule type" value="Genomic_DNA"/>
</dbReference>
<organism evidence="1 2">
    <name type="scientific">Nelumbo nucifera</name>
    <name type="common">Sacred lotus</name>
    <dbReference type="NCBI Taxonomy" id="4432"/>
    <lineage>
        <taxon>Eukaryota</taxon>
        <taxon>Viridiplantae</taxon>
        <taxon>Streptophyta</taxon>
        <taxon>Embryophyta</taxon>
        <taxon>Tracheophyta</taxon>
        <taxon>Spermatophyta</taxon>
        <taxon>Magnoliopsida</taxon>
        <taxon>Proteales</taxon>
        <taxon>Nelumbonaceae</taxon>
        <taxon>Nelumbo</taxon>
    </lineage>
</organism>
<evidence type="ECO:0000313" key="1">
    <source>
        <dbReference type="EMBL" id="DAD46910.1"/>
    </source>
</evidence>